<dbReference type="InterPro" id="IPR000719">
    <property type="entry name" value="Prot_kinase_dom"/>
</dbReference>
<dbReference type="PROSITE" id="PS50011">
    <property type="entry name" value="PROTEIN_KINASE_DOM"/>
    <property type="match status" value="1"/>
</dbReference>
<dbReference type="SMART" id="SM00220">
    <property type="entry name" value="S_TKc"/>
    <property type="match status" value="1"/>
</dbReference>
<keyword evidence="10" id="KW-1185">Reference proteome</keyword>
<evidence type="ECO:0000313" key="9">
    <source>
        <dbReference type="EMBL" id="MFC4592364.1"/>
    </source>
</evidence>
<feature type="compositionally biased region" description="Low complexity" evidence="6">
    <location>
        <begin position="565"/>
        <end position="578"/>
    </location>
</feature>
<evidence type="ECO:0000256" key="4">
    <source>
        <dbReference type="ARBA" id="ARBA00022840"/>
    </source>
</evidence>
<reference evidence="10" key="1">
    <citation type="journal article" date="2019" name="Int. J. Syst. Evol. Microbiol.">
        <title>The Global Catalogue of Microorganisms (GCM) 10K type strain sequencing project: providing services to taxonomists for standard genome sequencing and annotation.</title>
        <authorList>
            <consortium name="The Broad Institute Genomics Platform"/>
            <consortium name="The Broad Institute Genome Sequencing Center for Infectious Disease"/>
            <person name="Wu L."/>
            <person name="Ma J."/>
        </authorList>
    </citation>
    <scope>NUCLEOTIDE SEQUENCE [LARGE SCALE GENOMIC DNA]</scope>
    <source>
        <strain evidence="10">CCUG 49560</strain>
    </source>
</reference>
<keyword evidence="3 9" id="KW-0418">Kinase</keyword>
<evidence type="ECO:0000256" key="3">
    <source>
        <dbReference type="ARBA" id="ARBA00022777"/>
    </source>
</evidence>
<dbReference type="SUPFAM" id="SSF56112">
    <property type="entry name" value="Protein kinase-like (PK-like)"/>
    <property type="match status" value="1"/>
</dbReference>
<dbReference type="Gene3D" id="3.30.200.20">
    <property type="entry name" value="Phosphorylase Kinase, domain 1"/>
    <property type="match status" value="1"/>
</dbReference>
<evidence type="ECO:0000256" key="1">
    <source>
        <dbReference type="ARBA" id="ARBA00022679"/>
    </source>
</evidence>
<dbReference type="PANTHER" id="PTHR43289">
    <property type="entry name" value="MITOGEN-ACTIVATED PROTEIN KINASE KINASE KINASE 20-RELATED"/>
    <property type="match status" value="1"/>
</dbReference>
<evidence type="ECO:0000256" key="2">
    <source>
        <dbReference type="ARBA" id="ARBA00022741"/>
    </source>
</evidence>
<dbReference type="PANTHER" id="PTHR43289:SF34">
    <property type="entry name" value="SERINE_THREONINE-PROTEIN KINASE YBDM-RELATED"/>
    <property type="match status" value="1"/>
</dbReference>
<keyword evidence="1" id="KW-0808">Transferase</keyword>
<comment type="caution">
    <text evidence="9">The sequence shown here is derived from an EMBL/GenBank/DDBJ whole genome shotgun (WGS) entry which is preliminary data.</text>
</comment>
<dbReference type="PROSITE" id="PS00107">
    <property type="entry name" value="PROTEIN_KINASE_ATP"/>
    <property type="match status" value="1"/>
</dbReference>
<keyword evidence="7" id="KW-0812">Transmembrane</keyword>
<name>A0ABV9EW57_9ACTN</name>
<feature type="binding site" evidence="5">
    <location>
        <position position="48"/>
    </location>
    <ligand>
        <name>ATP</name>
        <dbReference type="ChEBI" id="CHEBI:30616"/>
    </ligand>
</feature>
<evidence type="ECO:0000313" key="10">
    <source>
        <dbReference type="Proteomes" id="UP001595891"/>
    </source>
</evidence>
<keyword evidence="7" id="KW-1133">Transmembrane helix</keyword>
<proteinExistence type="predicted"/>
<feature type="transmembrane region" description="Helical" evidence="7">
    <location>
        <begin position="608"/>
        <end position="629"/>
    </location>
</feature>
<keyword evidence="4 5" id="KW-0067">ATP-binding</keyword>
<dbReference type="Pfam" id="PF00069">
    <property type="entry name" value="Pkinase"/>
    <property type="match status" value="1"/>
</dbReference>
<gene>
    <name evidence="9" type="ORF">ACFO8L_40180</name>
</gene>
<protein>
    <submittedName>
        <fullName evidence="9">Protein kinase</fullName>
    </submittedName>
</protein>
<organism evidence="9 10">
    <name type="scientific">Sphaerisporangium corydalis</name>
    <dbReference type="NCBI Taxonomy" id="1441875"/>
    <lineage>
        <taxon>Bacteria</taxon>
        <taxon>Bacillati</taxon>
        <taxon>Actinomycetota</taxon>
        <taxon>Actinomycetes</taxon>
        <taxon>Streptosporangiales</taxon>
        <taxon>Streptosporangiaceae</taxon>
        <taxon>Sphaerisporangium</taxon>
    </lineage>
</organism>
<dbReference type="PROSITE" id="PS00108">
    <property type="entry name" value="PROTEIN_KINASE_ST"/>
    <property type="match status" value="1"/>
</dbReference>
<dbReference type="InterPro" id="IPR011009">
    <property type="entry name" value="Kinase-like_dom_sf"/>
</dbReference>
<keyword evidence="7" id="KW-0472">Membrane</keyword>
<dbReference type="InterPro" id="IPR017441">
    <property type="entry name" value="Protein_kinase_ATP_BS"/>
</dbReference>
<dbReference type="EMBL" id="JBHSFN010000048">
    <property type="protein sequence ID" value="MFC4592364.1"/>
    <property type="molecule type" value="Genomic_DNA"/>
</dbReference>
<dbReference type="Gene3D" id="1.10.510.10">
    <property type="entry name" value="Transferase(Phosphotransferase) domain 1"/>
    <property type="match status" value="1"/>
</dbReference>
<evidence type="ECO:0000256" key="6">
    <source>
        <dbReference type="SAM" id="MobiDB-lite"/>
    </source>
</evidence>
<evidence type="ECO:0000256" key="5">
    <source>
        <dbReference type="PROSITE-ProRule" id="PRU10141"/>
    </source>
</evidence>
<dbReference type="CDD" id="cd14014">
    <property type="entry name" value="STKc_PknB_like"/>
    <property type="match status" value="1"/>
</dbReference>
<feature type="region of interest" description="Disordered" evidence="6">
    <location>
        <begin position="323"/>
        <end position="604"/>
    </location>
</feature>
<sequence>MDRAGIEPLRPSDPPRIGPYRLLGRLGQGGMGTVYLAEAPTGRSVAVKVVKAEFTVDEGFAKRFHAEVSNARRVASFCTAQVLDNGNADDGTPYMVTEYIAGTPLSAQITRYGALEAGTLHGVALGVAAALAAIHVAGLVHRDLKPANVILSMSGPRVIDFGIARALDATHGVTQSGELLGSPGWWAPEQVRGEDITPAADIFAWGCLVAYAGNGRHPYGRGDMITLAGRVLTGKPDLGTLPAPLDRLVRLATHGDPQRRPSAQDLLIALVGGDLGRPEFADPPTLAAPVDPPTLVATEMLNESWEPPANVAAAAVDDAVKAPGGDAAKGTGSDAAKAPGGDRTPGGAESGAAKSIPGVGSGAAKSIPGVGSGGAKSVPDGKGADAAGGTIAESGSIADTDDTQPGLVIPGMAYRPKLTSLPNPASPLRPEASRPAPAGTARPTAPAPGGTTGETSSPAVAAGETPSSGVTTGETPSPEVPDAANQGLADTDVSTRGLLTPDAPTQDLPESAAATQGLAGNEAATRGLPDTGAATRDLPGPDGSGRGGSGTKVIDPRARDGQTNAGPPAGLLDPGPGDTRPPVGTDAVTMPSPVPAQQGAPPSRSRKWLIPALTVLVGLLVTGGVLAVVANNRSTVRATDVSAVSARPTPAPTHENDVGRRYTAGSFIEDPQFVVPRPARCGLTSYPGADAPQGLFCEVRWTLVNPGGTPATTAATAPTLVDDAGGEHEAAGVSTAVPGTLEPGAKVDGVFVYDLPKGRGAATLKMRISDSQTIEVRL</sequence>
<feature type="domain" description="Protein kinase" evidence="8">
    <location>
        <begin position="20"/>
        <end position="280"/>
    </location>
</feature>
<dbReference type="RefSeq" id="WP_380708778.1">
    <property type="nucleotide sequence ID" value="NZ_JBHSFN010000048.1"/>
</dbReference>
<dbReference type="GO" id="GO:0016301">
    <property type="term" value="F:kinase activity"/>
    <property type="evidence" value="ECO:0007669"/>
    <property type="project" value="UniProtKB-KW"/>
</dbReference>
<accession>A0ABV9EW57</accession>
<feature type="compositionally biased region" description="Low complexity" evidence="6">
    <location>
        <begin position="433"/>
        <end position="459"/>
    </location>
</feature>
<feature type="compositionally biased region" description="Polar residues" evidence="6">
    <location>
        <begin position="465"/>
        <end position="475"/>
    </location>
</feature>
<dbReference type="Proteomes" id="UP001595891">
    <property type="component" value="Unassembled WGS sequence"/>
</dbReference>
<dbReference type="InterPro" id="IPR008271">
    <property type="entry name" value="Ser/Thr_kinase_AS"/>
</dbReference>
<evidence type="ECO:0000256" key="7">
    <source>
        <dbReference type="SAM" id="Phobius"/>
    </source>
</evidence>
<evidence type="ECO:0000259" key="8">
    <source>
        <dbReference type="PROSITE" id="PS50011"/>
    </source>
</evidence>
<keyword evidence="2 5" id="KW-0547">Nucleotide-binding</keyword>